<evidence type="ECO:0000313" key="2">
    <source>
        <dbReference type="Proteomes" id="UP001186944"/>
    </source>
</evidence>
<dbReference type="GO" id="GO:0016787">
    <property type="term" value="F:hydrolase activity"/>
    <property type="evidence" value="ECO:0007669"/>
    <property type="project" value="TreeGrafter"/>
</dbReference>
<dbReference type="PANTHER" id="PTHR10426">
    <property type="entry name" value="STRICTOSIDINE SYNTHASE-RELATED"/>
    <property type="match status" value="1"/>
</dbReference>
<sequence length="185" mass="20611">MERSDVRQRKLPSKNVTFQNVDDDVKNVSKTFGFPERPEFTGALEPNTHLQKAERIYENQLNGPESLVVDGEHIYTGTADGKLLDIYKGEIRVLARFGKEPCALRTSPTCGRPLGMRLNKDGYLIVIDAYLGLYKVNVATGDYHQIWSSSNLVNGKKVMLLNDLTIASDGTIYLSDSSVKLGQET</sequence>
<dbReference type="EMBL" id="VSWD01000009">
    <property type="protein sequence ID" value="KAK3093634.1"/>
    <property type="molecule type" value="Genomic_DNA"/>
</dbReference>
<dbReference type="SUPFAM" id="SSF63829">
    <property type="entry name" value="Calcium-dependent phosphotriesterase"/>
    <property type="match status" value="1"/>
</dbReference>
<keyword evidence="2" id="KW-1185">Reference proteome</keyword>
<evidence type="ECO:0000313" key="1">
    <source>
        <dbReference type="EMBL" id="KAK3093634.1"/>
    </source>
</evidence>
<reference evidence="1" key="1">
    <citation type="submission" date="2019-08" db="EMBL/GenBank/DDBJ databases">
        <title>The improved chromosome-level genome for the pearl oyster Pinctada fucata martensii using PacBio sequencing and Hi-C.</title>
        <authorList>
            <person name="Zheng Z."/>
        </authorList>
    </citation>
    <scope>NUCLEOTIDE SEQUENCE</scope>
    <source>
        <strain evidence="1">ZZ-2019</strain>
        <tissue evidence="1">Adductor muscle</tissue>
    </source>
</reference>
<dbReference type="AlphaFoldDB" id="A0AA88XX45"/>
<gene>
    <name evidence="1" type="ORF">FSP39_018305</name>
</gene>
<evidence type="ECO:0008006" key="3">
    <source>
        <dbReference type="Google" id="ProtNLM"/>
    </source>
</evidence>
<comment type="caution">
    <text evidence="1">The sequence shown here is derived from an EMBL/GenBank/DDBJ whole genome shotgun (WGS) entry which is preliminary data.</text>
</comment>
<dbReference type="Pfam" id="PF20067">
    <property type="entry name" value="SSL_N"/>
    <property type="match status" value="1"/>
</dbReference>
<dbReference type="GO" id="GO:0012505">
    <property type="term" value="C:endomembrane system"/>
    <property type="evidence" value="ECO:0007669"/>
    <property type="project" value="TreeGrafter"/>
</dbReference>
<dbReference type="InterPro" id="IPR011042">
    <property type="entry name" value="6-blade_b-propeller_TolB-like"/>
</dbReference>
<dbReference type="Proteomes" id="UP001186944">
    <property type="component" value="Unassembled WGS sequence"/>
</dbReference>
<protein>
    <recommendedName>
        <fullName evidence="3">Adipocyte plasma membrane-associated protein</fullName>
    </recommendedName>
</protein>
<organism evidence="1 2">
    <name type="scientific">Pinctada imbricata</name>
    <name type="common">Atlantic pearl-oyster</name>
    <name type="synonym">Pinctada martensii</name>
    <dbReference type="NCBI Taxonomy" id="66713"/>
    <lineage>
        <taxon>Eukaryota</taxon>
        <taxon>Metazoa</taxon>
        <taxon>Spiralia</taxon>
        <taxon>Lophotrochozoa</taxon>
        <taxon>Mollusca</taxon>
        <taxon>Bivalvia</taxon>
        <taxon>Autobranchia</taxon>
        <taxon>Pteriomorphia</taxon>
        <taxon>Pterioida</taxon>
        <taxon>Pterioidea</taxon>
        <taxon>Pteriidae</taxon>
        <taxon>Pinctada</taxon>
    </lineage>
</organism>
<accession>A0AA88XX45</accession>
<proteinExistence type="predicted"/>
<name>A0AA88XX45_PINIB</name>
<dbReference type="PANTHER" id="PTHR10426:SF88">
    <property type="entry name" value="ADIPOCYTE PLASMA MEMBRANE-ASSOCIATED PROTEIN HEMOMUCIN-RELATED"/>
    <property type="match status" value="1"/>
</dbReference>
<dbReference type="Gene3D" id="2.120.10.30">
    <property type="entry name" value="TolB, C-terminal domain"/>
    <property type="match status" value="1"/>
</dbReference>